<reference evidence="2 3" key="1">
    <citation type="submission" date="2024-01" db="EMBL/GenBank/DDBJ databases">
        <title>The genomes of 5 underutilized Papilionoideae crops provide insights into root nodulation and disease resistanc.</title>
        <authorList>
            <person name="Yuan L."/>
        </authorList>
    </citation>
    <scope>NUCLEOTIDE SEQUENCE [LARGE SCALE GENOMIC DNA]</scope>
    <source>
        <strain evidence="2">ZHUSHIDOU_FW_LH</strain>
        <tissue evidence="2">Leaf</tissue>
    </source>
</reference>
<sequence length="176" mass="19307">MGIGQTPDKATVLAEVIRQVKELKKNAEEASKGFLIPMDSDEVKVEPCVINEGVGDGSMSYRASICCDYRPELLSDLRQTLDALQLRLVKVELSTLGERIKIDFVYTCCTGGMKNIHIEACHLLAISVRQALSSILHKPSNTSLDCSLITSSYPSKRPRLCLLQTSTSSCNHESCS</sequence>
<dbReference type="AlphaFoldDB" id="A0AAN9FCC1"/>
<dbReference type="EMBL" id="JAYWIO010000003">
    <property type="protein sequence ID" value="KAK7272839.1"/>
    <property type="molecule type" value="Genomic_DNA"/>
</dbReference>
<dbReference type="InterPro" id="IPR045847">
    <property type="entry name" value="AIG1-like"/>
</dbReference>
<dbReference type="PANTHER" id="PTHR45844">
    <property type="entry name" value="TRANSCRIPTION FACTOR BHLH30"/>
    <property type="match status" value="1"/>
</dbReference>
<evidence type="ECO:0000313" key="2">
    <source>
        <dbReference type="EMBL" id="KAK7272839.1"/>
    </source>
</evidence>
<dbReference type="Proteomes" id="UP001372338">
    <property type="component" value="Unassembled WGS sequence"/>
</dbReference>
<protein>
    <submittedName>
        <fullName evidence="2">Uncharacterized protein</fullName>
    </submittedName>
</protein>
<keyword evidence="1" id="KW-0238">DNA-binding</keyword>
<evidence type="ECO:0000256" key="1">
    <source>
        <dbReference type="ARBA" id="ARBA00023125"/>
    </source>
</evidence>
<dbReference type="PANTHER" id="PTHR45844:SF9">
    <property type="entry name" value="OS09G0463900 PROTEIN"/>
    <property type="match status" value="1"/>
</dbReference>
<evidence type="ECO:0000313" key="3">
    <source>
        <dbReference type="Proteomes" id="UP001372338"/>
    </source>
</evidence>
<gene>
    <name evidence="2" type="ORF">RIF29_13879</name>
</gene>
<keyword evidence="3" id="KW-1185">Reference proteome</keyword>
<dbReference type="GO" id="GO:0003700">
    <property type="term" value="F:DNA-binding transcription factor activity"/>
    <property type="evidence" value="ECO:0007669"/>
    <property type="project" value="InterPro"/>
</dbReference>
<dbReference type="GO" id="GO:0003677">
    <property type="term" value="F:DNA binding"/>
    <property type="evidence" value="ECO:0007669"/>
    <property type="project" value="UniProtKB-KW"/>
</dbReference>
<dbReference type="CDD" id="cd04873">
    <property type="entry name" value="ACT_UUR-ACR-like"/>
    <property type="match status" value="1"/>
</dbReference>
<name>A0AAN9FCC1_CROPI</name>
<accession>A0AAN9FCC1</accession>
<organism evidence="2 3">
    <name type="scientific">Crotalaria pallida</name>
    <name type="common">Smooth rattlebox</name>
    <name type="synonym">Crotalaria striata</name>
    <dbReference type="NCBI Taxonomy" id="3830"/>
    <lineage>
        <taxon>Eukaryota</taxon>
        <taxon>Viridiplantae</taxon>
        <taxon>Streptophyta</taxon>
        <taxon>Embryophyta</taxon>
        <taxon>Tracheophyta</taxon>
        <taxon>Spermatophyta</taxon>
        <taxon>Magnoliopsida</taxon>
        <taxon>eudicotyledons</taxon>
        <taxon>Gunneridae</taxon>
        <taxon>Pentapetalae</taxon>
        <taxon>rosids</taxon>
        <taxon>fabids</taxon>
        <taxon>Fabales</taxon>
        <taxon>Fabaceae</taxon>
        <taxon>Papilionoideae</taxon>
        <taxon>50 kb inversion clade</taxon>
        <taxon>genistoids sensu lato</taxon>
        <taxon>core genistoids</taxon>
        <taxon>Crotalarieae</taxon>
        <taxon>Crotalaria</taxon>
    </lineage>
</organism>
<comment type="caution">
    <text evidence="2">The sequence shown here is derived from an EMBL/GenBank/DDBJ whole genome shotgun (WGS) entry which is preliminary data.</text>
</comment>
<proteinExistence type="predicted"/>